<dbReference type="PANTHER" id="PTHR47338">
    <property type="entry name" value="ZN(II)2CYS6 TRANSCRIPTION FACTOR (EUROFUNG)-RELATED"/>
    <property type="match status" value="1"/>
</dbReference>
<dbReference type="GeneID" id="54453642"/>
<dbReference type="PANTHER" id="PTHR47338:SF5">
    <property type="entry name" value="ZN(II)2CYS6 TRANSCRIPTION FACTOR (EUROFUNG)"/>
    <property type="match status" value="1"/>
</dbReference>
<accession>A0A6A6Y6V8</accession>
<dbReference type="GO" id="GO:0005634">
    <property type="term" value="C:nucleus"/>
    <property type="evidence" value="ECO:0007669"/>
    <property type="project" value="UniProtKB-SubCell"/>
</dbReference>
<keyword evidence="5" id="KW-0539">Nucleus</keyword>
<dbReference type="GO" id="GO:0000981">
    <property type="term" value="F:DNA-binding transcription factor activity, RNA polymerase II-specific"/>
    <property type="evidence" value="ECO:0007669"/>
    <property type="project" value="InterPro"/>
</dbReference>
<evidence type="ECO:0000256" key="4">
    <source>
        <dbReference type="ARBA" id="ARBA00023163"/>
    </source>
</evidence>
<feature type="coiled-coil region" evidence="6">
    <location>
        <begin position="245"/>
        <end position="272"/>
    </location>
</feature>
<dbReference type="OrthoDB" id="3362851at2759"/>
<reference evidence="10" key="3">
    <citation type="submission" date="2025-04" db="UniProtKB">
        <authorList>
            <consortium name="RefSeq"/>
        </authorList>
    </citation>
    <scope>IDENTIFICATION</scope>
    <source>
        <strain evidence="10">CBS 304.34</strain>
    </source>
</reference>
<keyword evidence="6" id="KW-0175">Coiled coil</keyword>
<dbReference type="GO" id="GO:0006351">
    <property type="term" value="P:DNA-templated transcription"/>
    <property type="evidence" value="ECO:0007669"/>
    <property type="project" value="InterPro"/>
</dbReference>
<evidence type="ECO:0000256" key="3">
    <source>
        <dbReference type="ARBA" id="ARBA00023015"/>
    </source>
</evidence>
<dbReference type="GO" id="GO:0003677">
    <property type="term" value="F:DNA binding"/>
    <property type="evidence" value="ECO:0007669"/>
    <property type="project" value="InterPro"/>
</dbReference>
<keyword evidence="2" id="KW-0479">Metal-binding</keyword>
<keyword evidence="9" id="KW-1185">Reference proteome</keyword>
<evidence type="ECO:0000256" key="2">
    <source>
        <dbReference type="ARBA" id="ARBA00022723"/>
    </source>
</evidence>
<protein>
    <recommendedName>
        <fullName evidence="7">Xylanolytic transcriptional activator regulatory domain-containing protein</fullName>
    </recommendedName>
</protein>
<evidence type="ECO:0000259" key="7">
    <source>
        <dbReference type="Pfam" id="PF04082"/>
    </source>
</evidence>
<evidence type="ECO:0000313" key="9">
    <source>
        <dbReference type="Proteomes" id="UP000504636"/>
    </source>
</evidence>
<reference evidence="10" key="2">
    <citation type="submission" date="2020-04" db="EMBL/GenBank/DDBJ databases">
        <authorList>
            <consortium name="NCBI Genome Project"/>
        </authorList>
    </citation>
    <scope>NUCLEOTIDE SEQUENCE</scope>
    <source>
        <strain evidence="10">CBS 304.34</strain>
    </source>
</reference>
<dbReference type="AlphaFoldDB" id="A0A6A6Y6V8"/>
<evidence type="ECO:0000256" key="1">
    <source>
        <dbReference type="ARBA" id="ARBA00004123"/>
    </source>
</evidence>
<evidence type="ECO:0000313" key="10">
    <source>
        <dbReference type="RefSeq" id="XP_033571506.1"/>
    </source>
</evidence>
<reference evidence="8 10" key="1">
    <citation type="journal article" date="2020" name="Stud. Mycol.">
        <title>101 Dothideomycetes genomes: a test case for predicting lifestyles and emergence of pathogens.</title>
        <authorList>
            <person name="Haridas S."/>
            <person name="Albert R."/>
            <person name="Binder M."/>
            <person name="Bloem J."/>
            <person name="Labutti K."/>
            <person name="Salamov A."/>
            <person name="Andreopoulos B."/>
            <person name="Baker S."/>
            <person name="Barry K."/>
            <person name="Bills G."/>
            <person name="Bluhm B."/>
            <person name="Cannon C."/>
            <person name="Castanera R."/>
            <person name="Culley D."/>
            <person name="Daum C."/>
            <person name="Ezra D."/>
            <person name="Gonzalez J."/>
            <person name="Henrissat B."/>
            <person name="Kuo A."/>
            <person name="Liang C."/>
            <person name="Lipzen A."/>
            <person name="Lutzoni F."/>
            <person name="Magnuson J."/>
            <person name="Mondo S."/>
            <person name="Nolan M."/>
            <person name="Ohm R."/>
            <person name="Pangilinan J."/>
            <person name="Park H.-J."/>
            <person name="Ramirez L."/>
            <person name="Alfaro M."/>
            <person name="Sun H."/>
            <person name="Tritt A."/>
            <person name="Yoshinaga Y."/>
            <person name="Zwiers L.-H."/>
            <person name="Turgeon B."/>
            <person name="Goodwin S."/>
            <person name="Spatafora J."/>
            <person name="Crous P."/>
            <person name="Grigoriev I."/>
        </authorList>
    </citation>
    <scope>NUCLEOTIDE SEQUENCE</scope>
    <source>
        <strain evidence="8 10">CBS 304.34</strain>
    </source>
</reference>
<organism evidence="8">
    <name type="scientific">Mytilinidion resinicola</name>
    <dbReference type="NCBI Taxonomy" id="574789"/>
    <lineage>
        <taxon>Eukaryota</taxon>
        <taxon>Fungi</taxon>
        <taxon>Dikarya</taxon>
        <taxon>Ascomycota</taxon>
        <taxon>Pezizomycotina</taxon>
        <taxon>Dothideomycetes</taxon>
        <taxon>Pleosporomycetidae</taxon>
        <taxon>Mytilinidiales</taxon>
        <taxon>Mytilinidiaceae</taxon>
        <taxon>Mytilinidion</taxon>
    </lineage>
</organism>
<dbReference type="InterPro" id="IPR050815">
    <property type="entry name" value="TF_fung"/>
</dbReference>
<dbReference type="RefSeq" id="XP_033571506.1">
    <property type="nucleotide sequence ID" value="XM_033712749.1"/>
</dbReference>
<dbReference type="CDD" id="cd12148">
    <property type="entry name" value="fungal_TF_MHR"/>
    <property type="match status" value="1"/>
</dbReference>
<evidence type="ECO:0000256" key="5">
    <source>
        <dbReference type="ARBA" id="ARBA00023242"/>
    </source>
</evidence>
<dbReference type="Pfam" id="PF04082">
    <property type="entry name" value="Fungal_trans"/>
    <property type="match status" value="1"/>
</dbReference>
<evidence type="ECO:0000256" key="6">
    <source>
        <dbReference type="SAM" id="Coils"/>
    </source>
</evidence>
<evidence type="ECO:0000313" key="8">
    <source>
        <dbReference type="EMBL" id="KAF2804542.1"/>
    </source>
</evidence>
<comment type="subcellular location">
    <subcellularLocation>
        <location evidence="1">Nucleus</location>
    </subcellularLocation>
</comment>
<dbReference type="InterPro" id="IPR007219">
    <property type="entry name" value="XnlR_reg_dom"/>
</dbReference>
<dbReference type="GO" id="GO:0008270">
    <property type="term" value="F:zinc ion binding"/>
    <property type="evidence" value="ECO:0007669"/>
    <property type="project" value="InterPro"/>
</dbReference>
<proteinExistence type="predicted"/>
<dbReference type="Proteomes" id="UP000504636">
    <property type="component" value="Unplaced"/>
</dbReference>
<sequence>METICRRLELYFEHVQPAYPLFRKPQPGEKCSAAHIPPRLKMAIFCVSSRFASRQGTEPLPSQSEFAERADNSGYKRELDLNEIKTCLLLCLHYFSESLNWHTLAEVGKLTRMAHLYGLRYLEQQENGVFWQDGAVLECDPEEWRNVWWCVYALDTCCNALTVTSHSFASGLQKTALSMTSVAEFTNSSHIDLESLSEEPQYLPSATSKYWETMSRIFDRPSCRSRNLYIATSALMRAATDVRCLVQQQNCNEDLNRRLRELETDYAAVRLALPAWYSNPSRNLASGETEREHQDRLDTLLLSYCACLTISITAARSVISDSLDDSYLKLQEHWQTILAKVHEIVLVIQNWKPQYFSFMNPMCSYIVFLTGSVVALDRAMHLGTQPALSNASGDLNLMMLFLRQVGCYWAVGMWLIPLESK</sequence>
<keyword evidence="3" id="KW-0805">Transcription regulation</keyword>
<keyword evidence="4" id="KW-0804">Transcription</keyword>
<gene>
    <name evidence="8 10" type="ORF">BDZ99DRAFT_147344</name>
</gene>
<feature type="domain" description="Xylanolytic transcriptional activator regulatory" evidence="7">
    <location>
        <begin position="8"/>
        <end position="161"/>
    </location>
</feature>
<dbReference type="EMBL" id="MU003712">
    <property type="protein sequence ID" value="KAF2804542.1"/>
    <property type="molecule type" value="Genomic_DNA"/>
</dbReference>
<name>A0A6A6Y6V8_9PEZI</name>